<feature type="compositionally biased region" description="Low complexity" evidence="1">
    <location>
        <begin position="439"/>
        <end position="450"/>
    </location>
</feature>
<protein>
    <recommendedName>
        <fullName evidence="4">Asteroid domain-containing protein</fullName>
    </recommendedName>
</protein>
<dbReference type="OrthoDB" id="2019262at2759"/>
<dbReference type="EMBL" id="CCKQ01016162">
    <property type="protein sequence ID" value="CDW88040.1"/>
    <property type="molecule type" value="Genomic_DNA"/>
</dbReference>
<dbReference type="InterPro" id="IPR029060">
    <property type="entry name" value="PIN-like_dom_sf"/>
</dbReference>
<organism evidence="2 3">
    <name type="scientific">Stylonychia lemnae</name>
    <name type="common">Ciliate</name>
    <dbReference type="NCBI Taxonomy" id="5949"/>
    <lineage>
        <taxon>Eukaryota</taxon>
        <taxon>Sar</taxon>
        <taxon>Alveolata</taxon>
        <taxon>Ciliophora</taxon>
        <taxon>Intramacronucleata</taxon>
        <taxon>Spirotrichea</taxon>
        <taxon>Stichotrichia</taxon>
        <taxon>Sporadotrichida</taxon>
        <taxon>Oxytrichidae</taxon>
        <taxon>Stylonychinae</taxon>
        <taxon>Stylonychia</taxon>
    </lineage>
</organism>
<reference evidence="2 3" key="1">
    <citation type="submission" date="2014-06" db="EMBL/GenBank/DDBJ databases">
        <authorList>
            <person name="Swart Estienne"/>
        </authorList>
    </citation>
    <scope>NUCLEOTIDE SEQUENCE [LARGE SCALE GENOMIC DNA]</scope>
    <source>
        <strain evidence="2 3">130c</strain>
    </source>
</reference>
<dbReference type="SUPFAM" id="SSF88723">
    <property type="entry name" value="PIN domain-like"/>
    <property type="match status" value="1"/>
</dbReference>
<feature type="compositionally biased region" description="Basic and acidic residues" evidence="1">
    <location>
        <begin position="462"/>
        <end position="482"/>
    </location>
</feature>
<evidence type="ECO:0000256" key="1">
    <source>
        <dbReference type="SAM" id="MobiDB-lite"/>
    </source>
</evidence>
<feature type="compositionally biased region" description="Basic residues" evidence="1">
    <location>
        <begin position="451"/>
        <end position="461"/>
    </location>
</feature>
<evidence type="ECO:0000313" key="2">
    <source>
        <dbReference type="EMBL" id="CDW88040.1"/>
    </source>
</evidence>
<sequence length="505" mass="59903">MESSKQQQQFKGKQESRMLLYVDALNYSRRFFNDSNFWNLKKPFIKIRRFVDAARKSGIDIEVYIDAGMQTKEALTKWRTRREAQVKKCEMNVPTCLSQIYGDMFRGLKVPVWYSDVDNDDTLASYAHFYGACILSQDKDFFRYTEGRFPIYHDFIIDDKGYLILQRAKEFDHPKKRSIIQPPPNVFEQYPIIPKIHQMNEYLRGCPSALTKYTGNLQRTFTELRAYFYFQQGINFPVNEKYPEWDPEQEEVYWTQEIVEPVKNMFKTKVLDIRKIIDYYKDKVVRPDILKDDELAWSNHLYAFAALISEILAKIFRKPMHVYIQQCQDYMTEIGMMNKIDNRGKKHTHKLKIGKQQIENNPEQEISNIPTEQDELRAMTDELKATLQLMGNLNIQTDFNAQLKDQENLQNNEKDISIQNATLDIQNSNANTPAQVSIQSSQQKDQQSNKKNSRKNKKQKNQQKEMKYQVKEKIEKVEKNFDKSLQPQQKFVYRPKVQQVQNNEQ</sequence>
<proteinExistence type="predicted"/>
<dbReference type="AlphaFoldDB" id="A0A078B044"/>
<dbReference type="InParanoid" id="A0A078B044"/>
<feature type="region of interest" description="Disordered" evidence="1">
    <location>
        <begin position="432"/>
        <end position="505"/>
    </location>
</feature>
<dbReference type="OMA" id="FCETSCK"/>
<dbReference type="Proteomes" id="UP000039865">
    <property type="component" value="Unassembled WGS sequence"/>
</dbReference>
<keyword evidence="3" id="KW-1185">Reference proteome</keyword>
<gene>
    <name evidence="2" type="primary">Contig18104.g19244</name>
    <name evidence="2" type="ORF">STYLEM_17155</name>
</gene>
<evidence type="ECO:0008006" key="4">
    <source>
        <dbReference type="Google" id="ProtNLM"/>
    </source>
</evidence>
<evidence type="ECO:0000313" key="3">
    <source>
        <dbReference type="Proteomes" id="UP000039865"/>
    </source>
</evidence>
<name>A0A078B044_STYLE</name>
<accession>A0A078B044</accession>